<evidence type="ECO:0000313" key="4">
    <source>
        <dbReference type="EMBL" id="MCR0231761.1"/>
    </source>
</evidence>
<evidence type="ECO:0000256" key="2">
    <source>
        <dbReference type="ARBA" id="ARBA00022801"/>
    </source>
</evidence>
<organism evidence="4 6">
    <name type="scientific">Clostridium innocuum</name>
    <dbReference type="NCBI Taxonomy" id="1522"/>
    <lineage>
        <taxon>Bacteria</taxon>
        <taxon>Bacillati</taxon>
        <taxon>Bacillota</taxon>
        <taxon>Clostridia</taxon>
        <taxon>Eubacteriales</taxon>
        <taxon>Clostridiaceae</taxon>
        <taxon>Clostridium</taxon>
    </lineage>
</organism>
<protein>
    <submittedName>
        <fullName evidence="4">PaaI family thioesterase</fullName>
    </submittedName>
</protein>
<gene>
    <name evidence="5" type="ORF">GT664_05280</name>
    <name evidence="4" type="ORF">MKC95_03155</name>
</gene>
<dbReference type="EMBL" id="WWTN01000006">
    <property type="protein sequence ID" value="MZH55191.1"/>
    <property type="molecule type" value="Genomic_DNA"/>
</dbReference>
<proteinExistence type="inferred from homology"/>
<dbReference type="SUPFAM" id="SSF54637">
    <property type="entry name" value="Thioesterase/thiol ester dehydrase-isomerase"/>
    <property type="match status" value="1"/>
</dbReference>
<dbReference type="PANTHER" id="PTHR21660:SF1">
    <property type="entry name" value="ACYL-COENZYME A THIOESTERASE 13"/>
    <property type="match status" value="1"/>
</dbReference>
<evidence type="ECO:0000256" key="1">
    <source>
        <dbReference type="ARBA" id="ARBA00008324"/>
    </source>
</evidence>
<reference evidence="5" key="1">
    <citation type="journal article" date="2019" name="Nat. Med.">
        <title>A library of human gut bacterial isolates paired with longitudinal multiomics data enables mechanistic microbiome research.</title>
        <authorList>
            <person name="Poyet M."/>
            <person name="Groussin M."/>
            <person name="Gibbons S.M."/>
            <person name="Avila-Pacheco J."/>
            <person name="Jiang X."/>
            <person name="Kearney S.M."/>
            <person name="Perrotta A.R."/>
            <person name="Berdy B."/>
            <person name="Zhao S."/>
            <person name="Lieberman T.D."/>
            <person name="Swanson P.K."/>
            <person name="Smith M."/>
            <person name="Roesemann S."/>
            <person name="Alexander J.E."/>
            <person name="Rich S.A."/>
            <person name="Livny J."/>
            <person name="Vlamakis H."/>
            <person name="Clish C."/>
            <person name="Bullock K."/>
            <person name="Deik A."/>
            <person name="Scott J."/>
            <person name="Pierce K.A."/>
            <person name="Xavier R.J."/>
            <person name="Alm E.J."/>
        </authorList>
    </citation>
    <scope>NUCLEOTIDE SEQUENCE</scope>
    <source>
        <strain evidence="5">BIOML-A12</strain>
    </source>
</reference>
<dbReference type="InterPro" id="IPR029069">
    <property type="entry name" value="HotDog_dom_sf"/>
</dbReference>
<dbReference type="InterPro" id="IPR006683">
    <property type="entry name" value="Thioestr_dom"/>
</dbReference>
<comment type="caution">
    <text evidence="4">The sequence shown here is derived from an EMBL/GenBank/DDBJ whole genome shotgun (WGS) entry which is preliminary data.</text>
</comment>
<dbReference type="InterPro" id="IPR039298">
    <property type="entry name" value="ACOT13"/>
</dbReference>
<name>A0AAP2XT12_CLOIN</name>
<comment type="similarity">
    <text evidence="1">Belongs to the thioesterase PaaI family.</text>
</comment>
<evidence type="ECO:0000313" key="6">
    <source>
        <dbReference type="Proteomes" id="UP001203972"/>
    </source>
</evidence>
<sequence length="146" mass="15978">MDKKQFHERIQYFVKQRVRDEGTINSMMDMELVTADFHTKSVVLAFPVKDWQMNPAENLHGGIIATALDITMGCISYVSGNAVFTPTIQMAVNYVGGVSSGDTLLVEGICDHAGSRMSQTRAIARSKKSGKVVATANGSYIMNTKQ</sequence>
<dbReference type="Pfam" id="PF03061">
    <property type="entry name" value="4HBT"/>
    <property type="match status" value="1"/>
</dbReference>
<accession>A0AAP2XT12</accession>
<dbReference type="Proteomes" id="UP001203972">
    <property type="component" value="Unassembled WGS sequence"/>
</dbReference>
<dbReference type="Gene3D" id="3.10.129.10">
    <property type="entry name" value="Hotdog Thioesterase"/>
    <property type="match status" value="1"/>
</dbReference>
<dbReference type="GO" id="GO:0047617">
    <property type="term" value="F:fatty acyl-CoA hydrolase activity"/>
    <property type="evidence" value="ECO:0007669"/>
    <property type="project" value="InterPro"/>
</dbReference>
<evidence type="ECO:0000259" key="3">
    <source>
        <dbReference type="Pfam" id="PF03061"/>
    </source>
</evidence>
<dbReference type="CDD" id="cd03443">
    <property type="entry name" value="PaaI_thioesterase"/>
    <property type="match status" value="1"/>
</dbReference>
<dbReference type="AlphaFoldDB" id="A0AAP2XT12"/>
<dbReference type="RefSeq" id="WP_008818885.1">
    <property type="nucleotide sequence ID" value="NZ_AP025565.1"/>
</dbReference>
<dbReference type="EMBL" id="JAKTMA010000004">
    <property type="protein sequence ID" value="MCR0231761.1"/>
    <property type="molecule type" value="Genomic_DNA"/>
</dbReference>
<reference evidence="4" key="2">
    <citation type="journal article" date="2022" name="Clin. Infect. Dis.">
        <title>Association between Clostridium innocuum and antibiotic-associated diarrhea in adults and children: A cross-sectional study and comparative genomics analysis.</title>
        <authorList>
            <person name="Cherny K.E."/>
            <person name="Muscat E.B."/>
            <person name="Balaji A."/>
            <person name="Mukherjee J."/>
            <person name="Ozer E.A."/>
            <person name="Angarone M.P."/>
            <person name="Hauser A.R."/>
            <person name="Sichel J.S."/>
            <person name="Amponsah E."/>
            <person name="Kociolek L.K."/>
        </authorList>
    </citation>
    <scope>NUCLEOTIDE SEQUENCE</scope>
    <source>
        <strain evidence="4">NU1-AC-029v</strain>
    </source>
</reference>
<dbReference type="PANTHER" id="PTHR21660">
    <property type="entry name" value="THIOESTERASE SUPERFAMILY MEMBER-RELATED"/>
    <property type="match status" value="1"/>
</dbReference>
<feature type="domain" description="Thioesterase" evidence="3">
    <location>
        <begin position="58"/>
        <end position="131"/>
    </location>
</feature>
<evidence type="ECO:0000313" key="5">
    <source>
        <dbReference type="EMBL" id="MZH55191.1"/>
    </source>
</evidence>
<dbReference type="Proteomes" id="UP000604383">
    <property type="component" value="Unassembled WGS sequence"/>
</dbReference>
<keyword evidence="2" id="KW-0378">Hydrolase</keyword>